<dbReference type="Proteomes" id="UP000189580">
    <property type="component" value="Chromosome c"/>
</dbReference>
<organism evidence="2 3">
    <name type="scientific">Sugiyamaella lignohabitans</name>
    <dbReference type="NCBI Taxonomy" id="796027"/>
    <lineage>
        <taxon>Eukaryota</taxon>
        <taxon>Fungi</taxon>
        <taxon>Dikarya</taxon>
        <taxon>Ascomycota</taxon>
        <taxon>Saccharomycotina</taxon>
        <taxon>Dipodascomycetes</taxon>
        <taxon>Dipodascales</taxon>
        <taxon>Trichomonascaceae</taxon>
        <taxon>Sugiyamaella</taxon>
    </lineage>
</organism>
<dbReference type="KEGG" id="slb:AWJ20_4299"/>
<proteinExistence type="predicted"/>
<dbReference type="OrthoDB" id="5555409at2759"/>
<feature type="compositionally biased region" description="Low complexity" evidence="1">
    <location>
        <begin position="40"/>
        <end position="51"/>
    </location>
</feature>
<feature type="region of interest" description="Disordered" evidence="1">
    <location>
        <begin position="40"/>
        <end position="122"/>
    </location>
</feature>
<feature type="compositionally biased region" description="Polar residues" evidence="1">
    <location>
        <begin position="225"/>
        <end position="234"/>
    </location>
</feature>
<protein>
    <submittedName>
        <fullName evidence="2">54S ribosomal protein L50, mitochondrial</fullName>
    </submittedName>
</protein>
<feature type="compositionally biased region" description="Low complexity" evidence="1">
    <location>
        <begin position="244"/>
        <end position="266"/>
    </location>
</feature>
<dbReference type="GeneID" id="30036415"/>
<dbReference type="AlphaFoldDB" id="A0A161HHB2"/>
<feature type="region of interest" description="Disordered" evidence="1">
    <location>
        <begin position="225"/>
        <end position="270"/>
    </location>
</feature>
<evidence type="ECO:0000256" key="1">
    <source>
        <dbReference type="SAM" id="MobiDB-lite"/>
    </source>
</evidence>
<keyword evidence="3" id="KW-1185">Reference proteome</keyword>
<dbReference type="EMBL" id="CP014500">
    <property type="protein sequence ID" value="ANB11487.1"/>
    <property type="molecule type" value="Genomic_DNA"/>
</dbReference>
<dbReference type="RefSeq" id="XP_018733964.1">
    <property type="nucleotide sequence ID" value="XM_018881366.1"/>
</dbReference>
<sequence>MRNQLHPSNGASYVVKGTPLKIPVRTREEIIAEKEAQQAEIARQQLQQQEADVNDRSHHQKGYNDVLSALGIRSDKPPSSSSSRSTGSTSRLDFLNFPSKKDSSSAAASSESASSSSTSTSTSTSANLFVLQSAIQSLPPNLIIQRDSQTSGFLKKNLKTAEFAKHIHKLTGADVAENHISFTIATKAGKVPSTQIDHVGTYEVVFKLSPEISISRKVSVQATGNVSVESTSRPLNAELPDSVAAETTSPSPATAPASTPEPAAKSAKSKAFEWENDLLVNLQDKREK</sequence>
<evidence type="ECO:0000313" key="2">
    <source>
        <dbReference type="EMBL" id="ANB11487.1"/>
    </source>
</evidence>
<accession>A0A161HHB2</accession>
<gene>
    <name evidence="2" type="ORF">AWJ20_4299</name>
</gene>
<name>A0A161HHB2_9ASCO</name>
<evidence type="ECO:0000313" key="3">
    <source>
        <dbReference type="Proteomes" id="UP000189580"/>
    </source>
</evidence>
<keyword evidence="2" id="KW-0687">Ribonucleoprotein</keyword>
<keyword evidence="2" id="KW-0689">Ribosomal protein</keyword>
<feature type="compositionally biased region" description="Low complexity" evidence="1">
    <location>
        <begin position="79"/>
        <end position="91"/>
    </location>
</feature>
<feature type="compositionally biased region" description="Low complexity" evidence="1">
    <location>
        <begin position="104"/>
        <end position="122"/>
    </location>
</feature>
<dbReference type="GO" id="GO:0005840">
    <property type="term" value="C:ribosome"/>
    <property type="evidence" value="ECO:0007669"/>
    <property type="project" value="UniProtKB-KW"/>
</dbReference>
<reference evidence="2 3" key="1">
    <citation type="submission" date="2016-02" db="EMBL/GenBank/DDBJ databases">
        <title>Complete genome sequence and transcriptome regulation of the pentose utilising yeast Sugiyamaella lignohabitans.</title>
        <authorList>
            <person name="Bellasio M."/>
            <person name="Peymann A."/>
            <person name="Valli M."/>
            <person name="Sipitzky M."/>
            <person name="Graf A."/>
            <person name="Sauer M."/>
            <person name="Marx H."/>
            <person name="Mattanovich D."/>
        </authorList>
    </citation>
    <scope>NUCLEOTIDE SEQUENCE [LARGE SCALE GENOMIC DNA]</scope>
    <source>
        <strain evidence="2 3">CBS 10342</strain>
    </source>
</reference>